<gene>
    <name evidence="10" type="ORF">GH714_004573</name>
</gene>
<keyword evidence="3" id="KW-0812">Transmembrane</keyword>
<dbReference type="SUPFAM" id="SSF47661">
    <property type="entry name" value="t-snare proteins"/>
    <property type="match status" value="1"/>
</dbReference>
<evidence type="ECO:0000256" key="6">
    <source>
        <dbReference type="ARBA" id="ARBA00023034"/>
    </source>
</evidence>
<dbReference type="Gene3D" id="1.20.58.90">
    <property type="match status" value="1"/>
</dbReference>
<accession>A0A6A6M7Q4</accession>
<feature type="domain" description="Syntaxin 6/10/61 N-terminal" evidence="9">
    <location>
        <begin position="11"/>
        <end position="103"/>
    </location>
</feature>
<evidence type="ECO:0000256" key="3">
    <source>
        <dbReference type="ARBA" id="ARBA00022692"/>
    </source>
</evidence>
<evidence type="ECO:0000256" key="4">
    <source>
        <dbReference type="ARBA" id="ARBA00022927"/>
    </source>
</evidence>
<comment type="caution">
    <text evidence="10">The sequence shown here is derived from an EMBL/GenBank/DDBJ whole genome shotgun (WGS) entry which is preliminary data.</text>
</comment>
<dbReference type="GO" id="GO:0048193">
    <property type="term" value="P:Golgi vesicle transport"/>
    <property type="evidence" value="ECO:0007669"/>
    <property type="project" value="InterPro"/>
</dbReference>
<dbReference type="FunFam" id="1.20.58.90:FF:000004">
    <property type="entry name" value="Syntaxin 10"/>
    <property type="match status" value="1"/>
</dbReference>
<keyword evidence="4" id="KW-0653">Protein transport</keyword>
<dbReference type="Proteomes" id="UP000467840">
    <property type="component" value="Chromosome 14"/>
</dbReference>
<evidence type="ECO:0000259" key="9">
    <source>
        <dbReference type="Pfam" id="PF09177"/>
    </source>
</evidence>
<keyword evidence="2" id="KW-0813">Transport</keyword>
<evidence type="ECO:0000256" key="1">
    <source>
        <dbReference type="ARBA" id="ARBA00009063"/>
    </source>
</evidence>
<sequence>MASSFDRWEKDPFFSAAEEVQESADRMESTYRTWMHSKKDASSLWNSEELHRDLRTALGTTKWQLEEFQRAVRSSYNQSSSEDSRDRHREFIIAIEDQISKIEHSLHESALLEGKASSPWVRLDEGECNELALFLSGPSALGDTASLKNHNGDDKNQQKISKGLTTSCLKGSNNLVEWDSSEARDEKSHEHRRTASASADIGAWKIAIAEVSCQPNSSDGQPLRPPRKAPSLSGFLSSMDCASELKLPKSGVRKWKAMDNKEEYDTVPLRSSQATKGVHAYYEKSKSCLNGCDECYAKQLYGCVNCITCIVRTYVIFILHFTAGAICGVKGVLGAGCRISVLEKVCSLSGSLGI</sequence>
<dbReference type="PANTHER" id="PTHR34949:SF6">
    <property type="entry name" value="EXPRESSED PROTEIN"/>
    <property type="match status" value="1"/>
</dbReference>
<proteinExistence type="inferred from homology"/>
<keyword evidence="11" id="KW-1185">Reference proteome</keyword>
<name>A0A6A6M7Q4_HEVBR</name>
<comment type="similarity">
    <text evidence="1">Belongs to the syntaxin family.</text>
</comment>
<evidence type="ECO:0000256" key="5">
    <source>
        <dbReference type="ARBA" id="ARBA00022989"/>
    </source>
</evidence>
<keyword evidence="5" id="KW-1133">Transmembrane helix</keyword>
<organism evidence="10 11">
    <name type="scientific">Hevea brasiliensis</name>
    <name type="common">Para rubber tree</name>
    <name type="synonym">Siphonia brasiliensis</name>
    <dbReference type="NCBI Taxonomy" id="3981"/>
    <lineage>
        <taxon>Eukaryota</taxon>
        <taxon>Viridiplantae</taxon>
        <taxon>Streptophyta</taxon>
        <taxon>Embryophyta</taxon>
        <taxon>Tracheophyta</taxon>
        <taxon>Spermatophyta</taxon>
        <taxon>Magnoliopsida</taxon>
        <taxon>eudicotyledons</taxon>
        <taxon>Gunneridae</taxon>
        <taxon>Pentapetalae</taxon>
        <taxon>rosids</taxon>
        <taxon>fabids</taxon>
        <taxon>Malpighiales</taxon>
        <taxon>Euphorbiaceae</taxon>
        <taxon>Crotonoideae</taxon>
        <taxon>Micrandreae</taxon>
        <taxon>Hevea</taxon>
    </lineage>
</organism>
<comment type="subcellular location">
    <subcellularLocation>
        <location evidence="8">Golgi apparatus</location>
        <location evidence="8">trans-Golgi network membrane</location>
        <topology evidence="8">Single-pass type IV membrane protein</topology>
    </subcellularLocation>
</comment>
<dbReference type="InterPro" id="IPR015260">
    <property type="entry name" value="Syntaxin-6/10/61_N"/>
</dbReference>
<evidence type="ECO:0000256" key="2">
    <source>
        <dbReference type="ARBA" id="ARBA00022448"/>
    </source>
</evidence>
<dbReference type="GO" id="GO:0015031">
    <property type="term" value="P:protein transport"/>
    <property type="evidence" value="ECO:0007669"/>
    <property type="project" value="UniProtKB-KW"/>
</dbReference>
<keyword evidence="6" id="KW-0333">Golgi apparatus</keyword>
<dbReference type="InterPro" id="IPR010989">
    <property type="entry name" value="SNARE"/>
</dbReference>
<evidence type="ECO:0000313" key="11">
    <source>
        <dbReference type="Proteomes" id="UP000467840"/>
    </source>
</evidence>
<reference evidence="10 11" key="1">
    <citation type="journal article" date="2020" name="Mol. Plant">
        <title>The Chromosome-Based Rubber Tree Genome Provides New Insights into Spurge Genome Evolution and Rubber Biosynthesis.</title>
        <authorList>
            <person name="Liu J."/>
            <person name="Shi C."/>
            <person name="Shi C.C."/>
            <person name="Li W."/>
            <person name="Zhang Q.J."/>
            <person name="Zhang Y."/>
            <person name="Li K."/>
            <person name="Lu H.F."/>
            <person name="Shi C."/>
            <person name="Zhu S.T."/>
            <person name="Xiao Z.Y."/>
            <person name="Nan H."/>
            <person name="Yue Y."/>
            <person name="Zhu X.G."/>
            <person name="Wu Y."/>
            <person name="Hong X.N."/>
            <person name="Fan G.Y."/>
            <person name="Tong Y."/>
            <person name="Zhang D."/>
            <person name="Mao C.L."/>
            <person name="Liu Y.L."/>
            <person name="Hao S.J."/>
            <person name="Liu W.Q."/>
            <person name="Lv M.Q."/>
            <person name="Zhang H.B."/>
            <person name="Liu Y."/>
            <person name="Hu-Tang G.R."/>
            <person name="Wang J.P."/>
            <person name="Wang J.H."/>
            <person name="Sun Y.H."/>
            <person name="Ni S.B."/>
            <person name="Chen W.B."/>
            <person name="Zhang X.C."/>
            <person name="Jiao Y.N."/>
            <person name="Eichler E.E."/>
            <person name="Li G.H."/>
            <person name="Liu X."/>
            <person name="Gao L.Z."/>
        </authorList>
    </citation>
    <scope>NUCLEOTIDE SEQUENCE [LARGE SCALE GENOMIC DNA]</scope>
    <source>
        <strain evidence="11">cv. GT1</strain>
        <tissue evidence="10">Leaf</tissue>
    </source>
</reference>
<evidence type="ECO:0000313" key="10">
    <source>
        <dbReference type="EMBL" id="KAF2309682.1"/>
    </source>
</evidence>
<dbReference type="CDD" id="cd21442">
    <property type="entry name" value="SNARE_NTD_STX6-like"/>
    <property type="match status" value="1"/>
</dbReference>
<dbReference type="EMBL" id="JAAGAX010000006">
    <property type="protein sequence ID" value="KAF2309682.1"/>
    <property type="molecule type" value="Genomic_DNA"/>
</dbReference>
<dbReference type="GO" id="GO:0005794">
    <property type="term" value="C:Golgi apparatus"/>
    <property type="evidence" value="ECO:0007669"/>
    <property type="project" value="UniProtKB-SubCell"/>
</dbReference>
<keyword evidence="7" id="KW-0472">Membrane</keyword>
<dbReference type="PANTHER" id="PTHR34949">
    <property type="entry name" value="OS05G0443700 PROTEIN"/>
    <property type="match status" value="1"/>
</dbReference>
<evidence type="ECO:0000256" key="8">
    <source>
        <dbReference type="ARBA" id="ARBA00037801"/>
    </source>
</evidence>
<dbReference type="AlphaFoldDB" id="A0A6A6M7Q4"/>
<dbReference type="GO" id="GO:0016020">
    <property type="term" value="C:membrane"/>
    <property type="evidence" value="ECO:0007669"/>
    <property type="project" value="InterPro"/>
</dbReference>
<evidence type="ECO:0000256" key="7">
    <source>
        <dbReference type="ARBA" id="ARBA00023136"/>
    </source>
</evidence>
<dbReference type="Pfam" id="PF09177">
    <property type="entry name" value="STX6_10_61_N"/>
    <property type="match status" value="1"/>
</dbReference>
<protein>
    <recommendedName>
        <fullName evidence="9">Syntaxin 6/10/61 N-terminal domain-containing protein</fullName>
    </recommendedName>
</protein>